<dbReference type="EMBL" id="CM016762">
    <property type="protein sequence ID" value="TMS34657.1"/>
    <property type="molecule type" value="Genomic_DNA"/>
</dbReference>
<dbReference type="EMBL" id="AZBU02000001">
    <property type="protein sequence ID" value="TMS34657.1"/>
    <property type="molecule type" value="Genomic_DNA"/>
</dbReference>
<evidence type="ECO:0000256" key="1">
    <source>
        <dbReference type="SAM" id="MobiDB-lite"/>
    </source>
</evidence>
<organism evidence="2 3">
    <name type="scientific">Steinernema carpocapsae</name>
    <name type="common">Entomopathogenic nematode</name>
    <dbReference type="NCBI Taxonomy" id="34508"/>
    <lineage>
        <taxon>Eukaryota</taxon>
        <taxon>Metazoa</taxon>
        <taxon>Ecdysozoa</taxon>
        <taxon>Nematoda</taxon>
        <taxon>Chromadorea</taxon>
        <taxon>Rhabditida</taxon>
        <taxon>Tylenchina</taxon>
        <taxon>Panagrolaimomorpha</taxon>
        <taxon>Strongyloidoidea</taxon>
        <taxon>Steinernematidae</taxon>
        <taxon>Steinernema</taxon>
    </lineage>
</organism>
<comment type="caution">
    <text evidence="2">The sequence shown here is derived from an EMBL/GenBank/DDBJ whole genome shotgun (WGS) entry which is preliminary data.</text>
</comment>
<feature type="region of interest" description="Disordered" evidence="1">
    <location>
        <begin position="95"/>
        <end position="152"/>
    </location>
</feature>
<feature type="compositionally biased region" description="Polar residues" evidence="1">
    <location>
        <begin position="137"/>
        <end position="152"/>
    </location>
</feature>
<protein>
    <submittedName>
        <fullName evidence="2">Uncharacterized protein</fullName>
    </submittedName>
</protein>
<keyword evidence="3" id="KW-1185">Reference proteome</keyword>
<reference evidence="2 3" key="1">
    <citation type="journal article" date="2015" name="Genome Biol.">
        <title>Comparative genomics of Steinernema reveals deeply conserved gene regulatory networks.</title>
        <authorList>
            <person name="Dillman A.R."/>
            <person name="Macchietto M."/>
            <person name="Porter C.F."/>
            <person name="Rogers A."/>
            <person name="Williams B."/>
            <person name="Antoshechkin I."/>
            <person name="Lee M.M."/>
            <person name="Goodwin Z."/>
            <person name="Lu X."/>
            <person name="Lewis E.E."/>
            <person name="Goodrich-Blair H."/>
            <person name="Stock S.P."/>
            <person name="Adams B.J."/>
            <person name="Sternberg P.W."/>
            <person name="Mortazavi A."/>
        </authorList>
    </citation>
    <scope>NUCLEOTIDE SEQUENCE [LARGE SCALE GENOMIC DNA]</scope>
    <source>
        <strain evidence="2 3">ALL</strain>
    </source>
</reference>
<accession>A0A4U8UR73</accession>
<reference evidence="2 3" key="2">
    <citation type="journal article" date="2019" name="G3 (Bethesda)">
        <title>Hybrid Assembly of the Genome of the Entomopathogenic Nematode Steinernema carpocapsae Identifies the X-Chromosome.</title>
        <authorList>
            <person name="Serra L."/>
            <person name="Macchietto M."/>
            <person name="Macias-Munoz A."/>
            <person name="McGill C.J."/>
            <person name="Rodriguez I.M."/>
            <person name="Rodriguez B."/>
            <person name="Murad R."/>
            <person name="Mortazavi A."/>
        </authorList>
    </citation>
    <scope>NUCLEOTIDE SEQUENCE [LARGE SCALE GENOMIC DNA]</scope>
    <source>
        <strain evidence="2 3">ALL</strain>
    </source>
</reference>
<name>A0A4U8UR73_STECR</name>
<evidence type="ECO:0000313" key="2">
    <source>
        <dbReference type="EMBL" id="TMS34657.1"/>
    </source>
</evidence>
<sequence>MSLVTCCHNAYHHLPATSERCTFSRRAGKIVGALIINRRFSAGRRTHLHSRLATYALLAFQPSEETPRSKRRFSLDLVRVCDRCTRSLLLPSSSSVWEWPPLSRSSRAKESPAGSSCLKPSASAHSRGCPSPALKATLSQKPSEPTRSSSGT</sequence>
<dbReference type="AlphaFoldDB" id="A0A4U8UR73"/>
<gene>
    <name evidence="2" type="ORF">L596_002201</name>
</gene>
<dbReference type="Proteomes" id="UP000298663">
    <property type="component" value="Chromosome X"/>
</dbReference>
<proteinExistence type="predicted"/>
<evidence type="ECO:0000313" key="3">
    <source>
        <dbReference type="Proteomes" id="UP000298663"/>
    </source>
</evidence>